<dbReference type="AlphaFoldDB" id="A0A1S8NIZ1"/>
<proteinExistence type="predicted"/>
<dbReference type="EMBL" id="LZYZ01000001">
    <property type="protein sequence ID" value="OOM16420.1"/>
    <property type="molecule type" value="Genomic_DNA"/>
</dbReference>
<gene>
    <name evidence="1" type="ORF">CLOSAC_06910</name>
</gene>
<name>A0A1S8NIZ1_CLOSA</name>
<accession>A0A1S8NIZ1</accession>
<sequence>MEKENILLKLKSNPSYIKELSEADEELKLLIVKDNGNNIKYIKNPSKEVQKEAIKSTPLSIQYIENVNEEIGILCVRTLWNSLELINNPSETIIEEAVQTKGWAIQFVKNPSEKLQILAVNKDYDAIKYITNPSEIVQLKAIENYYAAIRFIKNPTLKAKIKSIKSNGEAINYISNYDLDELKIFISENINVVKYIYESIDVETVVEVLMEKVKNETIEKKYIEDFLELEILDMDKINFIREYGSKNAKKILVDYKLSM</sequence>
<protein>
    <recommendedName>
        <fullName evidence="3">DUF4116 domain-containing protein</fullName>
    </recommendedName>
</protein>
<evidence type="ECO:0008006" key="3">
    <source>
        <dbReference type="Google" id="ProtNLM"/>
    </source>
</evidence>
<dbReference type="STRING" id="169679.CSACC_40780"/>
<organism evidence="1 2">
    <name type="scientific">Clostridium saccharobutylicum</name>
    <dbReference type="NCBI Taxonomy" id="169679"/>
    <lineage>
        <taxon>Bacteria</taxon>
        <taxon>Bacillati</taxon>
        <taxon>Bacillota</taxon>
        <taxon>Clostridia</taxon>
        <taxon>Eubacteriales</taxon>
        <taxon>Clostridiaceae</taxon>
        <taxon>Clostridium</taxon>
    </lineage>
</organism>
<comment type="caution">
    <text evidence="1">The sequence shown here is derived from an EMBL/GenBank/DDBJ whole genome shotgun (WGS) entry which is preliminary data.</text>
</comment>
<evidence type="ECO:0000313" key="2">
    <source>
        <dbReference type="Proteomes" id="UP000191154"/>
    </source>
</evidence>
<evidence type="ECO:0000313" key="1">
    <source>
        <dbReference type="EMBL" id="OOM16420.1"/>
    </source>
</evidence>
<reference evidence="1 2" key="1">
    <citation type="submission" date="2016-05" db="EMBL/GenBank/DDBJ databases">
        <title>Microbial solvent formation.</title>
        <authorList>
            <person name="Poehlein A."/>
            <person name="Montoya Solano J.D."/>
            <person name="Flitsch S."/>
            <person name="Krabben P."/>
            <person name="Duerre P."/>
            <person name="Daniel R."/>
        </authorList>
    </citation>
    <scope>NUCLEOTIDE SEQUENCE [LARGE SCALE GENOMIC DNA]</scope>
    <source>
        <strain evidence="1 2">L1-8</strain>
    </source>
</reference>
<dbReference type="RefSeq" id="WP_077864133.1">
    <property type="nucleotide sequence ID" value="NZ_LZYZ01000001.1"/>
</dbReference>
<dbReference type="Proteomes" id="UP000191154">
    <property type="component" value="Unassembled WGS sequence"/>
</dbReference>